<comment type="subcellular location">
    <subcellularLocation>
        <location evidence="1">Membrane</location>
        <topology evidence="1">Single-pass membrane protein</topology>
    </subcellularLocation>
</comment>
<dbReference type="OMA" id="WFTMEHL"/>
<keyword evidence="3 6" id="KW-0812">Transmembrane</keyword>
<dbReference type="InterPro" id="IPR008388">
    <property type="entry name" value="Ac45_acc_su"/>
</dbReference>
<dbReference type="PANTHER" id="PTHR12471">
    <property type="entry name" value="VACUOLAR ATP SYNTHASE SUBUNIT S1"/>
    <property type="match status" value="1"/>
</dbReference>
<evidence type="ECO:0000313" key="10">
    <source>
        <dbReference type="Proteomes" id="UP000008672"/>
    </source>
</evidence>
<reference evidence="9" key="3">
    <citation type="submission" date="2025-09" db="UniProtKB">
        <authorList>
            <consortium name="Ensembl"/>
        </authorList>
    </citation>
    <scope>IDENTIFICATION</scope>
</reference>
<dbReference type="GO" id="GO:0001671">
    <property type="term" value="F:ATPase activator activity"/>
    <property type="evidence" value="ECO:0007669"/>
    <property type="project" value="TreeGrafter"/>
</dbReference>
<feature type="transmembrane region" description="Helical" evidence="6">
    <location>
        <begin position="425"/>
        <end position="448"/>
    </location>
</feature>
<comment type="similarity">
    <text evidence="2">Belongs to the vacuolar ATPase subunit S1 family.</text>
</comment>
<dbReference type="GO" id="GO:0012505">
    <property type="term" value="C:endomembrane system"/>
    <property type="evidence" value="ECO:0007669"/>
    <property type="project" value="UniProtKB-ARBA"/>
</dbReference>
<evidence type="ECO:0000259" key="8">
    <source>
        <dbReference type="Pfam" id="PF20520"/>
    </source>
</evidence>
<name>H2ZWR4_LATCH</name>
<dbReference type="InterPro" id="IPR046756">
    <property type="entry name" value="VAS1/VOA1_TM"/>
</dbReference>
<reference evidence="10" key="1">
    <citation type="submission" date="2011-08" db="EMBL/GenBank/DDBJ databases">
        <title>The draft genome of Latimeria chalumnae.</title>
        <authorList>
            <person name="Di Palma F."/>
            <person name="Alfoldi J."/>
            <person name="Johnson J."/>
            <person name="Berlin A."/>
            <person name="Gnerre S."/>
            <person name="Jaffe D."/>
            <person name="MacCallum I."/>
            <person name="Young S."/>
            <person name="Walker B.J."/>
            <person name="Lander E."/>
            <person name="Lindblad-Toh K."/>
        </authorList>
    </citation>
    <scope>NUCLEOTIDE SEQUENCE [LARGE SCALE GENOMIC DNA]</scope>
    <source>
        <strain evidence="10">Wild caught</strain>
    </source>
</reference>
<dbReference type="STRING" id="7897.ENSLACP00000001835"/>
<dbReference type="Ensembl" id="ENSLACT00000001848.1">
    <property type="protein sequence ID" value="ENSLACP00000001835.1"/>
    <property type="gene ID" value="ENSLACG00000001638.1"/>
</dbReference>
<reference evidence="9" key="2">
    <citation type="submission" date="2025-08" db="UniProtKB">
        <authorList>
            <consortium name="Ensembl"/>
        </authorList>
    </citation>
    <scope>IDENTIFICATION</scope>
</reference>
<dbReference type="eggNOG" id="KOG3868">
    <property type="taxonomic scope" value="Eukaryota"/>
</dbReference>
<evidence type="ECO:0000256" key="6">
    <source>
        <dbReference type="SAM" id="Phobius"/>
    </source>
</evidence>
<accession>H2ZWR4</accession>
<dbReference type="GO" id="GO:0098588">
    <property type="term" value="C:bounding membrane of organelle"/>
    <property type="evidence" value="ECO:0007669"/>
    <property type="project" value="UniProtKB-ARBA"/>
</dbReference>
<dbReference type="Pfam" id="PF05827">
    <property type="entry name" value="VAS1_LD"/>
    <property type="match status" value="1"/>
</dbReference>
<keyword evidence="10" id="KW-1185">Reference proteome</keyword>
<dbReference type="GeneTree" id="ENSGT00940000156650"/>
<dbReference type="Proteomes" id="UP000008672">
    <property type="component" value="Unassembled WGS sequence"/>
</dbReference>
<dbReference type="FunFam" id="2.40.160.110:FF:000003">
    <property type="entry name" value="ATPase H+ transporting accessory protein 1"/>
    <property type="match status" value="1"/>
</dbReference>
<dbReference type="HOGENOM" id="CLU_039408_1_0_1"/>
<dbReference type="InParanoid" id="H2ZWR4"/>
<feature type="domain" description="V-type proton ATPase subunit S1/VOA1 transmembrane" evidence="8">
    <location>
        <begin position="424"/>
        <end position="462"/>
    </location>
</feature>
<dbReference type="EMBL" id="AFYH01214942">
    <property type="status" value="NOT_ANNOTATED_CDS"/>
    <property type="molecule type" value="Genomic_DNA"/>
</dbReference>
<organism evidence="9 10">
    <name type="scientific">Latimeria chalumnae</name>
    <name type="common">Coelacanth</name>
    <dbReference type="NCBI Taxonomy" id="7897"/>
    <lineage>
        <taxon>Eukaryota</taxon>
        <taxon>Metazoa</taxon>
        <taxon>Chordata</taxon>
        <taxon>Craniata</taxon>
        <taxon>Vertebrata</taxon>
        <taxon>Euteleostomi</taxon>
        <taxon>Coelacanthiformes</taxon>
        <taxon>Coelacanthidae</taxon>
        <taxon>Latimeria</taxon>
    </lineage>
</organism>
<keyword evidence="4 6" id="KW-1133">Transmembrane helix</keyword>
<dbReference type="GO" id="GO:0030641">
    <property type="term" value="P:regulation of cellular pH"/>
    <property type="evidence" value="ECO:0007669"/>
    <property type="project" value="TreeGrafter"/>
</dbReference>
<sequence>VLLAVSEARLRMAAEGSGPAGCCSGYRFFFFLVAALSGGAHCVDRVPVIAWSSQSSLWNDQDAPYEGHVISGSQLTTYLDPALSNGPKNVVLFLQEKLSVDDFTTFAGVYGNKQDSAFPNLENALESAPSSLVLPAVDWHASSALIGYLQEKLGTSPLHVDQLSLKELKLNESVPSLLVVQLPYTTGSVLIEPREVLSSNDDVIGQMLSAMKAEGVPYTAVFTAIRPSRVIRDVSTAAVGYVGRQLLEVPTVVHAPVYYNTSTNTCIIFWAKHFAVSFENKKIDLTNLTFGKNPVNVGNSSCNQSQARLGTRFFFLGGGTIGHRKFVMSNQYYKVSARHWFTLDHVEISYNGTNATFNASQVYAPQKYSYHCEYVSSERYYDSLLVPYSQTGPAKNWQITIKDFQIQGFNVMGTSFSYASDCAGFFSAGIWMGLLTSLLMVFILTYGLHMIMSLKTMDRFDDPKGPTISVPQSE</sequence>
<dbReference type="Bgee" id="ENSLACG00000001638">
    <property type="expression patterns" value="Expressed in pectoral fin"/>
</dbReference>
<evidence type="ECO:0000256" key="2">
    <source>
        <dbReference type="ARBA" id="ARBA00009037"/>
    </source>
</evidence>
<dbReference type="Gene3D" id="2.40.160.110">
    <property type="match status" value="1"/>
</dbReference>
<dbReference type="EMBL" id="AFYH01214940">
    <property type="status" value="NOT_ANNOTATED_CDS"/>
    <property type="molecule type" value="Genomic_DNA"/>
</dbReference>
<keyword evidence="5 6" id="KW-0472">Membrane</keyword>
<evidence type="ECO:0000256" key="3">
    <source>
        <dbReference type="ARBA" id="ARBA00022692"/>
    </source>
</evidence>
<dbReference type="AlphaFoldDB" id="H2ZWR4"/>
<evidence type="ECO:0000256" key="5">
    <source>
        <dbReference type="ARBA" id="ARBA00023136"/>
    </source>
</evidence>
<dbReference type="PANTHER" id="PTHR12471:SF2">
    <property type="entry name" value="V-TYPE PROTON ATPASE SUBUNIT S1"/>
    <property type="match status" value="1"/>
</dbReference>
<evidence type="ECO:0000256" key="4">
    <source>
        <dbReference type="ARBA" id="ARBA00022989"/>
    </source>
</evidence>
<evidence type="ECO:0000256" key="1">
    <source>
        <dbReference type="ARBA" id="ARBA00004167"/>
    </source>
</evidence>
<protein>
    <submittedName>
        <fullName evidence="9">ATPase H+ transporting accessory protein 1</fullName>
    </submittedName>
</protein>
<evidence type="ECO:0000259" key="7">
    <source>
        <dbReference type="Pfam" id="PF05827"/>
    </source>
</evidence>
<gene>
    <name evidence="9" type="primary">ATP6AP1</name>
</gene>
<dbReference type="GO" id="GO:0033176">
    <property type="term" value="C:proton-transporting V-type ATPase complex"/>
    <property type="evidence" value="ECO:0007669"/>
    <property type="project" value="TreeGrafter"/>
</dbReference>
<dbReference type="EMBL" id="AFYH01214941">
    <property type="status" value="NOT_ANNOTATED_CDS"/>
    <property type="molecule type" value="Genomic_DNA"/>
</dbReference>
<evidence type="ECO:0000313" key="9">
    <source>
        <dbReference type="Ensembl" id="ENSLACP00000001835.1"/>
    </source>
</evidence>
<dbReference type="FunCoup" id="H2ZWR4">
    <property type="interactions" value="435"/>
</dbReference>
<dbReference type="GO" id="GO:0030659">
    <property type="term" value="C:cytoplasmic vesicle membrane"/>
    <property type="evidence" value="ECO:0007669"/>
    <property type="project" value="UniProtKB-ARBA"/>
</dbReference>
<dbReference type="EMBL" id="AFYH01214939">
    <property type="status" value="NOT_ANNOTATED_CDS"/>
    <property type="molecule type" value="Genomic_DNA"/>
</dbReference>
<dbReference type="Pfam" id="PF20520">
    <property type="entry name" value="Ac45-VOA1_TM"/>
    <property type="match status" value="1"/>
</dbReference>
<feature type="domain" description="V-type proton ATPase subunit S1 luminal" evidence="7">
    <location>
        <begin position="264"/>
        <end position="409"/>
    </location>
</feature>
<dbReference type="InterPro" id="IPR046755">
    <property type="entry name" value="VAS1_LD"/>
</dbReference>
<proteinExistence type="inferred from homology"/>